<feature type="compositionally biased region" description="Basic and acidic residues" evidence="1">
    <location>
        <begin position="219"/>
        <end position="246"/>
    </location>
</feature>
<accession>A0A0F9MRS9</accession>
<sequence>MAEKKASETATESKQDAPDSEADPKGKVQDPQGSEADKVKAQEQAKLEEKVKEGLLKDPEFMKSVVASEGVQSLIQHERDTQVHQQTLPMKQQMEEMERKLAVATKANDPIRAKYQKLKDDGEYEQALALLESSQQVSEAETAAEERGRRKGAQDILTALSAKPPFQEITQAEWNDIYAAAAAEASKQGRSYITVEEYVSHATNKLLEKGKASMSTQTEEERKKEISEEVDAELKKRGIERRKEDGGPEGPDGEIPGGDGDYTMDQLKKMSREQLAKVPKEKRHKAMASK</sequence>
<feature type="region of interest" description="Disordered" evidence="1">
    <location>
        <begin position="1"/>
        <end position="45"/>
    </location>
</feature>
<evidence type="ECO:0000313" key="2">
    <source>
        <dbReference type="EMBL" id="KKN08419.1"/>
    </source>
</evidence>
<name>A0A0F9MRS9_9ZZZZ</name>
<feature type="region of interest" description="Disordered" evidence="1">
    <location>
        <begin position="134"/>
        <end position="156"/>
    </location>
</feature>
<evidence type="ECO:0000256" key="1">
    <source>
        <dbReference type="SAM" id="MobiDB-lite"/>
    </source>
</evidence>
<organism evidence="2">
    <name type="scientific">marine sediment metagenome</name>
    <dbReference type="NCBI Taxonomy" id="412755"/>
    <lineage>
        <taxon>unclassified sequences</taxon>
        <taxon>metagenomes</taxon>
        <taxon>ecological metagenomes</taxon>
    </lineage>
</organism>
<proteinExistence type="predicted"/>
<protein>
    <submittedName>
        <fullName evidence="2">Uncharacterized protein</fullName>
    </submittedName>
</protein>
<comment type="caution">
    <text evidence="2">The sequence shown here is derived from an EMBL/GenBank/DDBJ whole genome shotgun (WGS) entry which is preliminary data.</text>
</comment>
<reference evidence="2" key="1">
    <citation type="journal article" date="2015" name="Nature">
        <title>Complex archaea that bridge the gap between prokaryotes and eukaryotes.</title>
        <authorList>
            <person name="Spang A."/>
            <person name="Saw J.H."/>
            <person name="Jorgensen S.L."/>
            <person name="Zaremba-Niedzwiedzka K."/>
            <person name="Martijn J."/>
            <person name="Lind A.E."/>
            <person name="van Eijk R."/>
            <person name="Schleper C."/>
            <person name="Guy L."/>
            <person name="Ettema T.J."/>
        </authorList>
    </citation>
    <scope>NUCLEOTIDE SEQUENCE</scope>
</reference>
<feature type="compositionally biased region" description="Basic and acidic residues" evidence="1">
    <location>
        <begin position="266"/>
        <end position="279"/>
    </location>
</feature>
<gene>
    <name evidence="2" type="ORF">LCGC14_1056880</name>
</gene>
<feature type="compositionally biased region" description="Basic and acidic residues" evidence="1">
    <location>
        <begin position="1"/>
        <end position="28"/>
    </location>
</feature>
<dbReference type="AlphaFoldDB" id="A0A0F9MRS9"/>
<feature type="region of interest" description="Disordered" evidence="1">
    <location>
        <begin position="206"/>
        <end position="290"/>
    </location>
</feature>
<dbReference type="EMBL" id="LAZR01004459">
    <property type="protein sequence ID" value="KKN08419.1"/>
    <property type="molecule type" value="Genomic_DNA"/>
</dbReference>
<feature type="compositionally biased region" description="Basic and acidic residues" evidence="1">
    <location>
        <begin position="35"/>
        <end position="45"/>
    </location>
</feature>
<feature type="compositionally biased region" description="Basic residues" evidence="1">
    <location>
        <begin position="280"/>
        <end position="290"/>
    </location>
</feature>